<feature type="compositionally biased region" description="Polar residues" evidence="1">
    <location>
        <begin position="223"/>
        <end position="236"/>
    </location>
</feature>
<feature type="region of interest" description="Disordered" evidence="1">
    <location>
        <begin position="308"/>
        <end position="365"/>
    </location>
</feature>
<feature type="compositionally biased region" description="Polar residues" evidence="1">
    <location>
        <begin position="398"/>
        <end position="416"/>
    </location>
</feature>
<dbReference type="EMBL" id="CAIIXF020000009">
    <property type="protein sequence ID" value="CAH1793582.1"/>
    <property type="molecule type" value="Genomic_DNA"/>
</dbReference>
<gene>
    <name evidence="2" type="ORF">OFUS_LOCUS18416</name>
</gene>
<dbReference type="Proteomes" id="UP000749559">
    <property type="component" value="Unassembled WGS sequence"/>
</dbReference>
<feature type="region of interest" description="Disordered" evidence="1">
    <location>
        <begin position="532"/>
        <end position="551"/>
    </location>
</feature>
<feature type="compositionally biased region" description="Polar residues" evidence="1">
    <location>
        <begin position="532"/>
        <end position="543"/>
    </location>
</feature>
<feature type="region of interest" description="Disordered" evidence="1">
    <location>
        <begin position="392"/>
        <end position="446"/>
    </location>
</feature>
<dbReference type="SUPFAM" id="SSF56112">
    <property type="entry name" value="Protein kinase-like (PK-like)"/>
    <property type="match status" value="1"/>
</dbReference>
<feature type="region of interest" description="Disordered" evidence="1">
    <location>
        <begin position="147"/>
        <end position="279"/>
    </location>
</feature>
<accession>A0A8S4PII8</accession>
<feature type="region of interest" description="Disordered" evidence="1">
    <location>
        <begin position="91"/>
        <end position="134"/>
    </location>
</feature>
<sequence length="885" mass="99656">MRGDFPTVESDLYSLCAVIWEMFEGDVPFSLISVEDIRTRVLQNETMLTIDEIKIPQPFLTILQYGLQHNIHSRSKMSLVEMRDLILHSNETSIKTTGSPAKKYQQSKKPEFESESSDGSHYEDRFKSMEPSQEFKYQQGVRTQQFEVKGQQRARSQQQEFRGQGRNRDEVDVNEGTYLTNTGMKRDPLPRSSLKQNKQRDQPVQSLAGPYDRRGGYDEVDGTYSQETRLKQQAKTSSHHDSDSDLDEYNYKDQTAERKRQVFRSKGPYKSAQNLHQQRKPYQAYDDIDMVVPTKQNREYITEQYLSQVTSSKPPALRSNGPSRGYQYKHSRTRSAGSGRNGEVLNSSITSRTSGASNGFHGSRTTLNRTSSSYLNLNSSLKGQNTGAGICKPASHFVPSTKNSPIQNVDPNSGPNSLERRDSWFGDQGYEVPSAPSLDEPDSGRFKSGVNITYQQKRSPTQEPEEDWFAGHGSVRNLASNFQNHAKTHTFQQTVLRNRSSIRCMPHLQEADNLPPKTFAVVPNAPQYRQLNNDESQQSSISPADSMPDNIKPSVRAKDAQFSSTPQHQSRLPMLDKTKHPMEQLKLDPVDSLDEIVTQNMSVKPKGELGKGVDNVDSHMVKSPNKFESNNDTFRTALESSNSNNSSSGENVDRINRLLSQADKQIAGMNIGNGKHAVDDDSYFDDELNPNAEQARHMRLQQTMALDPDSNMTPERDLEGRNFEPKASNYESRNVTFDPKNMTYDPSQAESTIRYIDGTAGESLFQVSALGNTNEYMTPFTPYTPGNRPAMRNNLQQMTHVTPQSDQTYCEQSVKQVEVLGESGYSTELKVASSSTNGGQHDILHTRTDLENGKTEIIYEETVHAPVVKTKMIVEQPSSSETESE</sequence>
<dbReference type="Gene3D" id="1.10.510.10">
    <property type="entry name" value="Transferase(Phosphotransferase) domain 1"/>
    <property type="match status" value="1"/>
</dbReference>
<protein>
    <recommendedName>
        <fullName evidence="4">Protein kinase domain-containing protein</fullName>
    </recommendedName>
</protein>
<evidence type="ECO:0000313" key="3">
    <source>
        <dbReference type="Proteomes" id="UP000749559"/>
    </source>
</evidence>
<feature type="compositionally biased region" description="Basic and acidic residues" evidence="1">
    <location>
        <begin position="108"/>
        <end position="128"/>
    </location>
</feature>
<comment type="caution">
    <text evidence="2">The sequence shown here is derived from an EMBL/GenBank/DDBJ whole genome shotgun (WGS) entry which is preliminary data.</text>
</comment>
<dbReference type="InterPro" id="IPR011009">
    <property type="entry name" value="Kinase-like_dom_sf"/>
</dbReference>
<evidence type="ECO:0000313" key="2">
    <source>
        <dbReference type="EMBL" id="CAH1793582.1"/>
    </source>
</evidence>
<proteinExistence type="predicted"/>
<keyword evidence="3" id="KW-1185">Reference proteome</keyword>
<dbReference type="AlphaFoldDB" id="A0A8S4PII8"/>
<evidence type="ECO:0008006" key="4">
    <source>
        <dbReference type="Google" id="ProtNLM"/>
    </source>
</evidence>
<evidence type="ECO:0000256" key="1">
    <source>
        <dbReference type="SAM" id="MobiDB-lite"/>
    </source>
</evidence>
<reference evidence="2" key="1">
    <citation type="submission" date="2022-03" db="EMBL/GenBank/DDBJ databases">
        <authorList>
            <person name="Martin C."/>
        </authorList>
    </citation>
    <scope>NUCLEOTIDE SEQUENCE</scope>
</reference>
<name>A0A8S4PII8_OWEFU</name>
<feature type="compositionally biased region" description="Polar residues" evidence="1">
    <location>
        <begin position="334"/>
        <end position="357"/>
    </location>
</feature>
<organism evidence="2 3">
    <name type="scientific">Owenia fusiformis</name>
    <name type="common">Polychaete worm</name>
    <dbReference type="NCBI Taxonomy" id="6347"/>
    <lineage>
        <taxon>Eukaryota</taxon>
        <taxon>Metazoa</taxon>
        <taxon>Spiralia</taxon>
        <taxon>Lophotrochozoa</taxon>
        <taxon>Annelida</taxon>
        <taxon>Polychaeta</taxon>
        <taxon>Sedentaria</taxon>
        <taxon>Canalipalpata</taxon>
        <taxon>Sabellida</taxon>
        <taxon>Oweniida</taxon>
        <taxon>Oweniidae</taxon>
        <taxon>Owenia</taxon>
    </lineage>
</organism>
<feature type="compositionally biased region" description="Basic and acidic residues" evidence="1">
    <location>
        <begin position="238"/>
        <end position="260"/>
    </location>
</feature>